<protein>
    <submittedName>
        <fullName evidence="7">cGMP-dependent protein kinase 2</fullName>
    </submittedName>
</protein>
<dbReference type="InterPro" id="IPR011009">
    <property type="entry name" value="Kinase-like_dom_sf"/>
</dbReference>
<dbReference type="SUPFAM" id="SSF56112">
    <property type="entry name" value="Protein kinase-like (PK-like)"/>
    <property type="match status" value="1"/>
</dbReference>
<sequence length="272" mass="31334">FLLGAYKCFQTPSYVNIITRYCPRGELYDLCTTSTHPRGYFPNSLAIYYLACLVDAVYFLHSKGIVHRDIKPQNIFLLENGIMKLGDFGLAVKMTDGKRLTSLLGTPGFLSPRVLQCCYDRSCSYSYDHDWYAVAASIFVLMTRMPPQPMDIKKAYIFTRTYNRREYPISFPEDTKQVLDFLFAWQPATFAVETKEYQDQLLKFPAFTKAHIDFSKLHKVAPCLEHLEKKGIVKPYVPTIFPKGTDFPADWFSEFSELPLPFCDKNDPPTSQ</sequence>
<keyword evidence="3" id="KW-0547">Nucleotide-binding</keyword>
<evidence type="ECO:0000256" key="4">
    <source>
        <dbReference type="ARBA" id="ARBA00022777"/>
    </source>
</evidence>
<dbReference type="AlphaFoldDB" id="A0ABD2PKT9"/>
<dbReference type="GO" id="GO:0005524">
    <property type="term" value="F:ATP binding"/>
    <property type="evidence" value="ECO:0007669"/>
    <property type="project" value="UniProtKB-KW"/>
</dbReference>
<name>A0ABD2PKT9_9PLAT</name>
<dbReference type="PANTHER" id="PTHR24351">
    <property type="entry name" value="RIBOSOMAL PROTEIN S6 KINASE"/>
    <property type="match status" value="1"/>
</dbReference>
<dbReference type="Pfam" id="PF00069">
    <property type="entry name" value="Pkinase"/>
    <property type="match status" value="1"/>
</dbReference>
<organism evidence="7 8">
    <name type="scientific">Cichlidogyrus casuarinus</name>
    <dbReference type="NCBI Taxonomy" id="1844966"/>
    <lineage>
        <taxon>Eukaryota</taxon>
        <taxon>Metazoa</taxon>
        <taxon>Spiralia</taxon>
        <taxon>Lophotrochozoa</taxon>
        <taxon>Platyhelminthes</taxon>
        <taxon>Monogenea</taxon>
        <taxon>Monopisthocotylea</taxon>
        <taxon>Dactylogyridea</taxon>
        <taxon>Ancyrocephalidae</taxon>
        <taxon>Cichlidogyrus</taxon>
    </lineage>
</organism>
<evidence type="ECO:0000313" key="8">
    <source>
        <dbReference type="Proteomes" id="UP001626550"/>
    </source>
</evidence>
<dbReference type="Gene3D" id="3.30.200.20">
    <property type="entry name" value="Phosphorylase Kinase, domain 1"/>
    <property type="match status" value="1"/>
</dbReference>
<dbReference type="PROSITE" id="PS00108">
    <property type="entry name" value="PROTEIN_KINASE_ST"/>
    <property type="match status" value="1"/>
</dbReference>
<evidence type="ECO:0000256" key="3">
    <source>
        <dbReference type="ARBA" id="ARBA00022741"/>
    </source>
</evidence>
<dbReference type="EMBL" id="JBJKFK010007285">
    <property type="protein sequence ID" value="KAL3307462.1"/>
    <property type="molecule type" value="Genomic_DNA"/>
</dbReference>
<dbReference type="InterPro" id="IPR008271">
    <property type="entry name" value="Ser/Thr_kinase_AS"/>
</dbReference>
<dbReference type="Proteomes" id="UP001626550">
    <property type="component" value="Unassembled WGS sequence"/>
</dbReference>
<feature type="domain" description="Protein kinase" evidence="6">
    <location>
        <begin position="1"/>
        <end position="202"/>
    </location>
</feature>
<keyword evidence="8" id="KW-1185">Reference proteome</keyword>
<keyword evidence="4 7" id="KW-0418">Kinase</keyword>
<comment type="caution">
    <text evidence="7">The sequence shown here is derived from an EMBL/GenBank/DDBJ whole genome shotgun (WGS) entry which is preliminary data.</text>
</comment>
<dbReference type="SMART" id="SM00220">
    <property type="entry name" value="S_TKc"/>
    <property type="match status" value="1"/>
</dbReference>
<dbReference type="Gene3D" id="1.10.510.10">
    <property type="entry name" value="Transferase(Phosphotransferase) domain 1"/>
    <property type="match status" value="1"/>
</dbReference>
<evidence type="ECO:0000256" key="2">
    <source>
        <dbReference type="ARBA" id="ARBA00022679"/>
    </source>
</evidence>
<keyword evidence="5" id="KW-0067">ATP-binding</keyword>
<proteinExistence type="predicted"/>
<keyword evidence="2" id="KW-0808">Transferase</keyword>
<evidence type="ECO:0000259" key="6">
    <source>
        <dbReference type="PROSITE" id="PS50011"/>
    </source>
</evidence>
<reference evidence="7 8" key="1">
    <citation type="submission" date="2024-11" db="EMBL/GenBank/DDBJ databases">
        <title>Adaptive evolution of stress response genes in parasites aligns with host niche diversity.</title>
        <authorList>
            <person name="Hahn C."/>
            <person name="Resl P."/>
        </authorList>
    </citation>
    <scope>NUCLEOTIDE SEQUENCE [LARGE SCALE GENOMIC DNA]</scope>
    <source>
        <strain evidence="7">EGGRZ-B1_66</strain>
        <tissue evidence="7">Body</tissue>
    </source>
</reference>
<gene>
    <name evidence="7" type="primary">PRKG2_2</name>
    <name evidence="7" type="ORF">Ciccas_014021</name>
</gene>
<accession>A0ABD2PKT9</accession>
<evidence type="ECO:0000256" key="1">
    <source>
        <dbReference type="ARBA" id="ARBA00022527"/>
    </source>
</evidence>
<dbReference type="GO" id="GO:0004674">
    <property type="term" value="F:protein serine/threonine kinase activity"/>
    <property type="evidence" value="ECO:0007669"/>
    <property type="project" value="UniProtKB-KW"/>
</dbReference>
<evidence type="ECO:0000313" key="7">
    <source>
        <dbReference type="EMBL" id="KAL3307462.1"/>
    </source>
</evidence>
<dbReference type="InterPro" id="IPR000719">
    <property type="entry name" value="Prot_kinase_dom"/>
</dbReference>
<dbReference type="PROSITE" id="PS50011">
    <property type="entry name" value="PROTEIN_KINASE_DOM"/>
    <property type="match status" value="1"/>
</dbReference>
<feature type="non-terminal residue" evidence="7">
    <location>
        <position position="1"/>
    </location>
</feature>
<keyword evidence="1" id="KW-0723">Serine/threonine-protein kinase</keyword>
<evidence type="ECO:0000256" key="5">
    <source>
        <dbReference type="ARBA" id="ARBA00022840"/>
    </source>
</evidence>